<evidence type="ECO:0000256" key="2">
    <source>
        <dbReference type="ARBA" id="ARBA00006997"/>
    </source>
</evidence>
<evidence type="ECO:0000256" key="10">
    <source>
        <dbReference type="ARBA" id="ARBA00048567"/>
    </source>
</evidence>
<comment type="catalytic activity">
    <reaction evidence="10 11">
        <text>shikimate + ATP = 3-phosphoshikimate + ADP + H(+)</text>
        <dbReference type="Rhea" id="RHEA:13121"/>
        <dbReference type="ChEBI" id="CHEBI:15378"/>
        <dbReference type="ChEBI" id="CHEBI:30616"/>
        <dbReference type="ChEBI" id="CHEBI:36208"/>
        <dbReference type="ChEBI" id="CHEBI:145989"/>
        <dbReference type="ChEBI" id="CHEBI:456216"/>
        <dbReference type="EC" id="2.7.1.71"/>
    </reaction>
</comment>
<comment type="subcellular location">
    <subcellularLocation>
        <location evidence="11">Cytoplasm</location>
    </subcellularLocation>
</comment>
<dbReference type="EC" id="2.7.1.71" evidence="3 11"/>
<protein>
    <recommendedName>
        <fullName evidence="3 11">Shikimate kinase</fullName>
        <shortName evidence="11">SK</shortName>
        <ecNumber evidence="3 11">2.7.1.71</ecNumber>
    </recommendedName>
</protein>
<evidence type="ECO:0000256" key="9">
    <source>
        <dbReference type="ARBA" id="ARBA00023141"/>
    </source>
</evidence>
<keyword evidence="7 11" id="KW-0418">Kinase</keyword>
<dbReference type="InterPro" id="IPR000623">
    <property type="entry name" value="Shikimate_kinase/TSH1"/>
</dbReference>
<keyword evidence="4 11" id="KW-0028">Amino-acid biosynthesis</keyword>
<dbReference type="PANTHER" id="PTHR21087:SF16">
    <property type="entry name" value="SHIKIMATE KINASE 1, CHLOROPLASTIC"/>
    <property type="match status" value="1"/>
</dbReference>
<keyword evidence="9 11" id="KW-0057">Aromatic amino acid biosynthesis</keyword>
<evidence type="ECO:0000256" key="4">
    <source>
        <dbReference type="ARBA" id="ARBA00022605"/>
    </source>
</evidence>
<dbReference type="GO" id="GO:0009423">
    <property type="term" value="P:chorismate biosynthetic process"/>
    <property type="evidence" value="ECO:0007669"/>
    <property type="project" value="UniProtKB-UniRule"/>
</dbReference>
<dbReference type="OrthoDB" id="9800332at2"/>
<evidence type="ECO:0000256" key="8">
    <source>
        <dbReference type="ARBA" id="ARBA00022840"/>
    </source>
</evidence>
<reference evidence="13" key="1">
    <citation type="submission" date="2016-11" db="EMBL/GenBank/DDBJ databases">
        <authorList>
            <person name="Varghese N."/>
            <person name="Submissions S."/>
        </authorList>
    </citation>
    <scope>NUCLEOTIDE SEQUENCE [LARGE SCALE GENOMIC DNA]</scope>
    <source>
        <strain evidence="13">DSM 16057</strain>
    </source>
</reference>
<evidence type="ECO:0000256" key="3">
    <source>
        <dbReference type="ARBA" id="ARBA00012154"/>
    </source>
</evidence>
<feature type="binding site" evidence="11">
    <location>
        <position position="137"/>
    </location>
    <ligand>
        <name>substrate</name>
    </ligand>
</feature>
<comment type="cofactor">
    <cofactor evidence="11">
        <name>Mg(2+)</name>
        <dbReference type="ChEBI" id="CHEBI:18420"/>
    </cofactor>
    <text evidence="11">Binds 1 Mg(2+) ion per subunit.</text>
</comment>
<evidence type="ECO:0000313" key="13">
    <source>
        <dbReference type="Proteomes" id="UP000184529"/>
    </source>
</evidence>
<accession>A0A1M6GF53</accession>
<gene>
    <name evidence="11" type="primary">aroK</name>
    <name evidence="12" type="ORF">SAMN02745219_01714</name>
</gene>
<dbReference type="Proteomes" id="UP000184529">
    <property type="component" value="Unassembled WGS sequence"/>
</dbReference>
<keyword evidence="11" id="KW-0963">Cytoplasm</keyword>
<dbReference type="PROSITE" id="PS01128">
    <property type="entry name" value="SHIKIMATE_KINASE"/>
    <property type="match status" value="1"/>
</dbReference>
<dbReference type="GO" id="GO:0004765">
    <property type="term" value="F:shikimate kinase activity"/>
    <property type="evidence" value="ECO:0007669"/>
    <property type="project" value="UniProtKB-UniRule"/>
</dbReference>
<comment type="subunit">
    <text evidence="11">Monomer.</text>
</comment>
<dbReference type="PRINTS" id="PR01100">
    <property type="entry name" value="SHIKIMTKNASE"/>
</dbReference>
<evidence type="ECO:0000313" key="12">
    <source>
        <dbReference type="EMBL" id="SHJ08585.1"/>
    </source>
</evidence>
<feature type="binding site" evidence="11">
    <location>
        <position position="57"/>
    </location>
    <ligand>
        <name>substrate</name>
    </ligand>
</feature>
<evidence type="ECO:0000256" key="5">
    <source>
        <dbReference type="ARBA" id="ARBA00022679"/>
    </source>
</evidence>
<dbReference type="GO" id="GO:0005524">
    <property type="term" value="F:ATP binding"/>
    <property type="evidence" value="ECO:0007669"/>
    <property type="project" value="UniProtKB-UniRule"/>
</dbReference>
<dbReference type="CDD" id="cd00464">
    <property type="entry name" value="SK"/>
    <property type="match status" value="1"/>
</dbReference>
<evidence type="ECO:0000256" key="6">
    <source>
        <dbReference type="ARBA" id="ARBA00022741"/>
    </source>
</evidence>
<comment type="function">
    <text evidence="11">Catalyzes the specific phosphorylation of the 3-hydroxyl group of shikimic acid using ATP as a cosubstrate.</text>
</comment>
<sequence length="172" mass="18831">MKNIVLIGFMGTGKSAVGRRLAAHLGREFVDTDEEIERVTGKTIPQIFARDGEIRFRSEEALVVKKVAARDNLVVATGGGVVLNPENVRALQQNGVLIGLVAEPGVIYQRVKRKRNRPLLNGPGDMLARIKELLAARADAYAVAEFTVDTGRHTIDEAVEMIIAYLKERGIV</sequence>
<proteinExistence type="inferred from homology"/>
<keyword evidence="11" id="KW-0479">Metal-binding</keyword>
<feature type="binding site" evidence="11">
    <location>
        <position position="117"/>
    </location>
    <ligand>
        <name>ATP</name>
        <dbReference type="ChEBI" id="CHEBI:30616"/>
    </ligand>
</feature>
<evidence type="ECO:0000256" key="7">
    <source>
        <dbReference type="ARBA" id="ARBA00022777"/>
    </source>
</evidence>
<keyword evidence="13" id="KW-1185">Reference proteome</keyword>
<dbReference type="RefSeq" id="WP_072868847.1">
    <property type="nucleotide sequence ID" value="NZ_FQZM01000019.1"/>
</dbReference>
<keyword evidence="6 11" id="KW-0547">Nucleotide-binding</keyword>
<comment type="similarity">
    <text evidence="2 11">Belongs to the shikimate kinase family.</text>
</comment>
<dbReference type="InterPro" id="IPR027417">
    <property type="entry name" value="P-loop_NTPase"/>
</dbReference>
<dbReference type="InterPro" id="IPR031322">
    <property type="entry name" value="Shikimate/glucono_kinase"/>
</dbReference>
<dbReference type="GO" id="GO:0000287">
    <property type="term" value="F:magnesium ion binding"/>
    <property type="evidence" value="ECO:0007669"/>
    <property type="project" value="UniProtKB-UniRule"/>
</dbReference>
<dbReference type="GO" id="GO:0005829">
    <property type="term" value="C:cytosol"/>
    <property type="evidence" value="ECO:0007669"/>
    <property type="project" value="TreeGrafter"/>
</dbReference>
<keyword evidence="11" id="KW-0460">Magnesium</keyword>
<dbReference type="HAMAP" id="MF_00109">
    <property type="entry name" value="Shikimate_kinase"/>
    <property type="match status" value="1"/>
</dbReference>
<evidence type="ECO:0000256" key="1">
    <source>
        <dbReference type="ARBA" id="ARBA00004842"/>
    </source>
</evidence>
<dbReference type="InterPro" id="IPR023000">
    <property type="entry name" value="Shikimate_kinase_CS"/>
</dbReference>
<dbReference type="GO" id="GO:0009073">
    <property type="term" value="P:aromatic amino acid family biosynthetic process"/>
    <property type="evidence" value="ECO:0007669"/>
    <property type="project" value="UniProtKB-KW"/>
</dbReference>
<comment type="caution">
    <text evidence="11">Lacks conserved residue(s) required for the propagation of feature annotation.</text>
</comment>
<feature type="binding site" evidence="11">
    <location>
        <position position="33"/>
    </location>
    <ligand>
        <name>substrate</name>
    </ligand>
</feature>
<dbReference type="SUPFAM" id="SSF52540">
    <property type="entry name" value="P-loop containing nucleoside triphosphate hydrolases"/>
    <property type="match status" value="1"/>
</dbReference>
<comment type="pathway">
    <text evidence="1 11">Metabolic intermediate biosynthesis; chorismate biosynthesis; chorismate from D-erythrose 4-phosphate and phosphoenolpyruvate: step 5/7.</text>
</comment>
<dbReference type="GO" id="GO:0008652">
    <property type="term" value="P:amino acid biosynthetic process"/>
    <property type="evidence" value="ECO:0007669"/>
    <property type="project" value="UniProtKB-KW"/>
</dbReference>
<name>A0A1M6GF53_9FIRM</name>
<dbReference type="PANTHER" id="PTHR21087">
    <property type="entry name" value="SHIKIMATE KINASE"/>
    <property type="match status" value="1"/>
</dbReference>
<keyword evidence="5 11" id="KW-0808">Transferase</keyword>
<dbReference type="STRING" id="1121432.SAMN02745219_01714"/>
<feature type="binding site" evidence="11">
    <location>
        <position position="15"/>
    </location>
    <ligand>
        <name>Mg(2+)</name>
        <dbReference type="ChEBI" id="CHEBI:18420"/>
    </ligand>
</feature>
<dbReference type="Pfam" id="PF01202">
    <property type="entry name" value="SKI"/>
    <property type="match status" value="1"/>
</dbReference>
<dbReference type="Gene3D" id="3.40.50.300">
    <property type="entry name" value="P-loop containing nucleotide triphosphate hydrolases"/>
    <property type="match status" value="1"/>
</dbReference>
<organism evidence="12 13">
    <name type="scientific">Desulfofundulus thermosubterraneus DSM 16057</name>
    <dbReference type="NCBI Taxonomy" id="1121432"/>
    <lineage>
        <taxon>Bacteria</taxon>
        <taxon>Bacillati</taxon>
        <taxon>Bacillota</taxon>
        <taxon>Clostridia</taxon>
        <taxon>Eubacteriales</taxon>
        <taxon>Peptococcaceae</taxon>
        <taxon>Desulfofundulus</taxon>
    </lineage>
</organism>
<evidence type="ECO:0000256" key="11">
    <source>
        <dbReference type="HAMAP-Rule" id="MF_00109"/>
    </source>
</evidence>
<dbReference type="UniPathway" id="UPA00053">
    <property type="reaction ID" value="UER00088"/>
</dbReference>
<dbReference type="NCBIfam" id="NF010553">
    <property type="entry name" value="PRK13947.1"/>
    <property type="match status" value="1"/>
</dbReference>
<feature type="binding site" evidence="11">
    <location>
        <begin position="11"/>
        <end position="16"/>
    </location>
    <ligand>
        <name>ATP</name>
        <dbReference type="ChEBI" id="CHEBI:30616"/>
    </ligand>
</feature>
<dbReference type="AlphaFoldDB" id="A0A1M6GF53"/>
<keyword evidence="8 11" id="KW-0067">ATP-binding</keyword>
<feature type="binding site" evidence="11">
    <location>
        <position position="79"/>
    </location>
    <ligand>
        <name>substrate</name>
    </ligand>
</feature>
<dbReference type="EMBL" id="FQZM01000019">
    <property type="protein sequence ID" value="SHJ08585.1"/>
    <property type="molecule type" value="Genomic_DNA"/>
</dbReference>